<dbReference type="OrthoDB" id="9978200at2"/>
<feature type="transmembrane region" description="Helical" evidence="1">
    <location>
        <begin position="47"/>
        <end position="71"/>
    </location>
</feature>
<comment type="caution">
    <text evidence="2">The sequence shown here is derived from an EMBL/GenBank/DDBJ whole genome shotgun (WGS) entry which is preliminary data.</text>
</comment>
<organism evidence="2 3">
    <name type="scientific">Streptococcus criceti HS-6</name>
    <dbReference type="NCBI Taxonomy" id="873449"/>
    <lineage>
        <taxon>Bacteria</taxon>
        <taxon>Bacillati</taxon>
        <taxon>Bacillota</taxon>
        <taxon>Bacilli</taxon>
        <taxon>Lactobacillales</taxon>
        <taxon>Streptococcaceae</taxon>
        <taxon>Streptococcus</taxon>
    </lineage>
</organism>
<gene>
    <name evidence="2" type="ORF">STRCR_0793</name>
</gene>
<evidence type="ECO:0000256" key="1">
    <source>
        <dbReference type="SAM" id="Phobius"/>
    </source>
</evidence>
<evidence type="ECO:0000313" key="3">
    <source>
        <dbReference type="Proteomes" id="UP000004322"/>
    </source>
</evidence>
<keyword evidence="1" id="KW-1133">Transmembrane helix</keyword>
<keyword evidence="3" id="KW-1185">Reference proteome</keyword>
<dbReference type="RefSeq" id="WP_004227229.1">
    <property type="nucleotide sequence ID" value="NZ_AEUV02000002.1"/>
</dbReference>
<keyword evidence="1" id="KW-0812">Transmembrane</keyword>
<feature type="transmembrane region" description="Helical" evidence="1">
    <location>
        <begin position="12"/>
        <end position="41"/>
    </location>
</feature>
<name>G5JRT5_STRCG</name>
<protein>
    <submittedName>
        <fullName evidence="2">Uncharacterized protein</fullName>
    </submittedName>
</protein>
<sequence>MLFEYREKKSLPTFLLVFGIISLSISLIMFVFIALFSFIFASTGAGTFWIFSLLPAALLIGSVIILITAAIKRSSSHSLIRGDQQGLMIFKRGQNYQFRWEDIDSILVTKSKYPLQLQNFSPLPFLHMDRTGSLSRPYYFYLTVNSRSVPEPLQIEITYINGDINVLLQQLQTFIPNILWQDQNV</sequence>
<dbReference type="EMBL" id="AEUV02000002">
    <property type="protein sequence ID" value="EHI74265.1"/>
    <property type="molecule type" value="Genomic_DNA"/>
</dbReference>
<dbReference type="Proteomes" id="UP000004322">
    <property type="component" value="Unassembled WGS sequence"/>
</dbReference>
<evidence type="ECO:0000313" key="2">
    <source>
        <dbReference type="EMBL" id="EHI74265.1"/>
    </source>
</evidence>
<dbReference type="AlphaFoldDB" id="G5JRT5"/>
<reference evidence="2" key="1">
    <citation type="submission" date="2011-07" db="EMBL/GenBank/DDBJ databases">
        <authorList>
            <person name="Stanhope M.J."/>
            <person name="Durkin A.S."/>
            <person name="Hostetler J."/>
            <person name="Kim M."/>
            <person name="Radune D."/>
            <person name="Singh I."/>
            <person name="Town C.D."/>
        </authorList>
    </citation>
    <scope>NUCLEOTIDE SEQUENCE [LARGE SCALE GENOMIC DNA]</scope>
    <source>
        <strain evidence="2">HS-6</strain>
    </source>
</reference>
<keyword evidence="1" id="KW-0472">Membrane</keyword>
<proteinExistence type="predicted"/>
<accession>G5JRT5</accession>